<name>A0A328P815_9GAMM</name>
<dbReference type="OrthoDB" id="276604at2"/>
<organism evidence="6 7">
    <name type="scientific">Dyella jiangningensis</name>
    <dbReference type="NCBI Taxonomy" id="1379159"/>
    <lineage>
        <taxon>Bacteria</taxon>
        <taxon>Pseudomonadati</taxon>
        <taxon>Pseudomonadota</taxon>
        <taxon>Gammaproteobacteria</taxon>
        <taxon>Lysobacterales</taxon>
        <taxon>Rhodanobacteraceae</taxon>
        <taxon>Dyella</taxon>
    </lineage>
</organism>
<evidence type="ECO:0000313" key="7">
    <source>
        <dbReference type="Proteomes" id="UP000248926"/>
    </source>
</evidence>
<dbReference type="RefSeq" id="WP_111982889.1">
    <property type="nucleotide sequence ID" value="NZ_NFZS01000001.1"/>
</dbReference>
<dbReference type="GO" id="GO:0008061">
    <property type="term" value="F:chitin binding"/>
    <property type="evidence" value="ECO:0007669"/>
    <property type="project" value="InterPro"/>
</dbReference>
<dbReference type="Proteomes" id="UP000248926">
    <property type="component" value="Unassembled WGS sequence"/>
</dbReference>
<dbReference type="GO" id="GO:0016798">
    <property type="term" value="F:hydrolase activity, acting on glycosyl bonds"/>
    <property type="evidence" value="ECO:0007669"/>
    <property type="project" value="UniProtKB-KW"/>
</dbReference>
<keyword evidence="2" id="KW-0326">Glycosidase</keyword>
<evidence type="ECO:0000313" key="6">
    <source>
        <dbReference type="EMBL" id="RAO78239.1"/>
    </source>
</evidence>
<sequence length="352" mass="39942">MKRWISLALWLSLALASTSVFAKAPTALFYMMDSQKSINSLEAHIDKIDLLVPTWFGVDENGLVSGAPNMYVLNLAKAHHLPVMPIISAGGDRKKFHDLLGDETAKKAMINGMIEQAKLYGFTGFQFDFENIAWTDRDALTLLARQTAEALHKHGLKLSMAVVPNAPGYAGRGPFGKWMWEYWRGAYDLKALGQALDLVCLMTYDQHTRWTTPGPVAGMPWVMDNLQYALKVVPKEKLSLGIALYGYHWFAGDPVGEDGKEKSNISAQYIDADESFPLARQFNATMQWDPVEHESWFYFYRDQMREWVFLPDAHAFRDRYDVVKQYGLEGFCAWVLGAEDPKVWDELPNAVR</sequence>
<dbReference type="InterPro" id="IPR017853">
    <property type="entry name" value="GH"/>
</dbReference>
<dbReference type="InterPro" id="IPR029070">
    <property type="entry name" value="Chitinase_insertion_sf"/>
</dbReference>
<gene>
    <name evidence="6" type="ORF">CA260_10585</name>
</gene>
<dbReference type="InterPro" id="IPR041704">
    <property type="entry name" value="CFLE_GH18"/>
</dbReference>
<dbReference type="AlphaFoldDB" id="A0A328P815"/>
<evidence type="ECO:0000259" key="5">
    <source>
        <dbReference type="PROSITE" id="PS51910"/>
    </source>
</evidence>
<dbReference type="Pfam" id="PF00704">
    <property type="entry name" value="Glyco_hydro_18"/>
    <property type="match status" value="1"/>
</dbReference>
<dbReference type="Gene3D" id="3.20.20.80">
    <property type="entry name" value="Glycosidases"/>
    <property type="match status" value="1"/>
</dbReference>
<dbReference type="SMART" id="SM00636">
    <property type="entry name" value="Glyco_18"/>
    <property type="match status" value="1"/>
</dbReference>
<feature type="signal peptide" evidence="4">
    <location>
        <begin position="1"/>
        <end position="22"/>
    </location>
</feature>
<dbReference type="InterPro" id="IPR011583">
    <property type="entry name" value="Chitinase_II/V-like_cat"/>
</dbReference>
<dbReference type="InterPro" id="IPR001223">
    <property type="entry name" value="Glyco_hydro18_cat"/>
</dbReference>
<evidence type="ECO:0000256" key="4">
    <source>
        <dbReference type="SAM" id="SignalP"/>
    </source>
</evidence>
<keyword evidence="4" id="KW-0732">Signal</keyword>
<dbReference type="PROSITE" id="PS51910">
    <property type="entry name" value="GH18_2"/>
    <property type="match status" value="1"/>
</dbReference>
<feature type="domain" description="GH18" evidence="5">
    <location>
        <begin position="25"/>
        <end position="352"/>
    </location>
</feature>
<evidence type="ECO:0000256" key="1">
    <source>
        <dbReference type="ARBA" id="ARBA00022801"/>
    </source>
</evidence>
<dbReference type="EMBL" id="NFZS01000001">
    <property type="protein sequence ID" value="RAO78239.1"/>
    <property type="molecule type" value="Genomic_DNA"/>
</dbReference>
<evidence type="ECO:0000256" key="3">
    <source>
        <dbReference type="ARBA" id="ARBA00023326"/>
    </source>
</evidence>
<keyword evidence="1 6" id="KW-0378">Hydrolase</keyword>
<keyword evidence="3" id="KW-0119">Carbohydrate metabolism</keyword>
<proteinExistence type="predicted"/>
<comment type="caution">
    <text evidence="6">The sequence shown here is derived from an EMBL/GenBank/DDBJ whole genome shotgun (WGS) entry which is preliminary data.</text>
</comment>
<protein>
    <submittedName>
        <fullName evidence="6">Glycosyl hydrolase</fullName>
    </submittedName>
</protein>
<accession>A0A328P815</accession>
<keyword evidence="3" id="KW-0624">Polysaccharide degradation</keyword>
<dbReference type="GO" id="GO:0000272">
    <property type="term" value="P:polysaccharide catabolic process"/>
    <property type="evidence" value="ECO:0007669"/>
    <property type="project" value="UniProtKB-KW"/>
</dbReference>
<feature type="chain" id="PRO_5016459922" evidence="4">
    <location>
        <begin position="23"/>
        <end position="352"/>
    </location>
</feature>
<keyword evidence="7" id="KW-1185">Reference proteome</keyword>
<reference evidence="6 7" key="1">
    <citation type="journal article" date="2018" name="Genet. Mol. Biol.">
        <title>The genome sequence of Dyella jiangningensis FCAV SCS01 from a lignocellulose-decomposing microbial consortium metagenome reveals potential for biotechnological applications.</title>
        <authorList>
            <person name="Desiderato J.G."/>
            <person name="Alvarenga D.O."/>
            <person name="Constancio M.T.L."/>
            <person name="Alves L.M.C."/>
            <person name="Varani A.M."/>
        </authorList>
    </citation>
    <scope>NUCLEOTIDE SEQUENCE [LARGE SCALE GENOMIC DNA]</scope>
    <source>
        <strain evidence="6 7">FCAV SCS01</strain>
    </source>
</reference>
<dbReference type="PANTHER" id="PTHR46066:SF2">
    <property type="entry name" value="CHITINASE DOMAIN-CONTAINING PROTEIN 1"/>
    <property type="match status" value="1"/>
</dbReference>
<dbReference type="CDD" id="cd02874">
    <property type="entry name" value="GH18_CFLE_spore_hydrolase"/>
    <property type="match status" value="1"/>
</dbReference>
<dbReference type="Gene3D" id="3.10.50.10">
    <property type="match status" value="1"/>
</dbReference>
<dbReference type="PANTHER" id="PTHR46066">
    <property type="entry name" value="CHITINASE DOMAIN-CONTAINING PROTEIN 1 FAMILY MEMBER"/>
    <property type="match status" value="1"/>
</dbReference>
<evidence type="ECO:0000256" key="2">
    <source>
        <dbReference type="ARBA" id="ARBA00023295"/>
    </source>
</evidence>
<dbReference type="SUPFAM" id="SSF51445">
    <property type="entry name" value="(Trans)glycosidases"/>
    <property type="match status" value="1"/>
</dbReference>